<sequence>MDRSNISSCLTFMLLLSSLFLAYAIGYEYAPKPELRKPKPEEKQVPLPPYNDHEKPESEGLEENIQPNYHQEYVPTNSPNQYYYGHDHHDDKYINNIGIRGLILCQSANNKYALAGAVARITCLAEDENGYEAAPFYTESHETNENGFFFATFLLSEVIGSDKLKLKECRAFLENSPLETCNVPTDYNNGITGALLSSPRFLPEKLMTLYTIEPFIYTSESSSVPDGHY</sequence>
<dbReference type="STRING" id="981085.W9QZZ4"/>
<dbReference type="GO" id="GO:0009723">
    <property type="term" value="P:response to ethylene"/>
    <property type="evidence" value="ECO:0007669"/>
    <property type="project" value="TreeGrafter"/>
</dbReference>
<dbReference type="OrthoDB" id="1847243at2759"/>
<evidence type="ECO:0000256" key="1">
    <source>
        <dbReference type="ARBA" id="ARBA00022729"/>
    </source>
</evidence>
<keyword evidence="5" id="KW-1185">Reference proteome</keyword>
<accession>W9QZZ4</accession>
<feature type="compositionally biased region" description="Basic and acidic residues" evidence="2">
    <location>
        <begin position="33"/>
        <end position="44"/>
    </location>
</feature>
<organism evidence="4 5">
    <name type="scientific">Morus notabilis</name>
    <dbReference type="NCBI Taxonomy" id="981085"/>
    <lineage>
        <taxon>Eukaryota</taxon>
        <taxon>Viridiplantae</taxon>
        <taxon>Streptophyta</taxon>
        <taxon>Embryophyta</taxon>
        <taxon>Tracheophyta</taxon>
        <taxon>Spermatophyta</taxon>
        <taxon>Magnoliopsida</taxon>
        <taxon>eudicotyledons</taxon>
        <taxon>Gunneridae</taxon>
        <taxon>Pentapetalae</taxon>
        <taxon>rosids</taxon>
        <taxon>fabids</taxon>
        <taxon>Rosales</taxon>
        <taxon>Moraceae</taxon>
        <taxon>Moreae</taxon>
        <taxon>Morus</taxon>
    </lineage>
</organism>
<reference evidence="5" key="1">
    <citation type="submission" date="2013-01" db="EMBL/GenBank/DDBJ databases">
        <title>Draft Genome Sequence of a Mulberry Tree, Morus notabilis C.K. Schneid.</title>
        <authorList>
            <person name="He N."/>
            <person name="Zhao S."/>
        </authorList>
    </citation>
    <scope>NUCLEOTIDE SEQUENCE</scope>
</reference>
<dbReference type="eggNOG" id="ENOG502S1TD">
    <property type="taxonomic scope" value="Eukaryota"/>
</dbReference>
<protein>
    <recommendedName>
        <fullName evidence="6">Proline-rich protein 3</fullName>
    </recommendedName>
</protein>
<feature type="chain" id="PRO_5004928221" description="Proline-rich protein 3" evidence="3">
    <location>
        <begin position="25"/>
        <end position="229"/>
    </location>
</feature>
<dbReference type="PANTHER" id="PTHR33470:SF40">
    <property type="entry name" value="PROTEIN SEED AND ROOT HAIR PROTECTIVE PROTEIN"/>
    <property type="match status" value="1"/>
</dbReference>
<evidence type="ECO:0000313" key="5">
    <source>
        <dbReference type="Proteomes" id="UP000030645"/>
    </source>
</evidence>
<dbReference type="EMBL" id="KE344439">
    <property type="protein sequence ID" value="EXB62111.1"/>
    <property type="molecule type" value="Genomic_DNA"/>
</dbReference>
<dbReference type="PANTHER" id="PTHR33470">
    <property type="entry name" value="OS01G0164075 PROTEIN"/>
    <property type="match status" value="1"/>
</dbReference>
<gene>
    <name evidence="4" type="ORF">L484_003340</name>
</gene>
<feature type="region of interest" description="Disordered" evidence="2">
    <location>
        <begin position="33"/>
        <end position="61"/>
    </location>
</feature>
<dbReference type="GO" id="GO:0071944">
    <property type="term" value="C:cell periphery"/>
    <property type="evidence" value="ECO:0007669"/>
    <property type="project" value="TreeGrafter"/>
</dbReference>
<proteinExistence type="predicted"/>
<evidence type="ECO:0000256" key="2">
    <source>
        <dbReference type="SAM" id="MobiDB-lite"/>
    </source>
</evidence>
<evidence type="ECO:0008006" key="6">
    <source>
        <dbReference type="Google" id="ProtNLM"/>
    </source>
</evidence>
<keyword evidence="1 3" id="KW-0732">Signal</keyword>
<name>W9QZZ4_9ROSA</name>
<dbReference type="Pfam" id="PF01190">
    <property type="entry name" value="Pollen_Ole_e_1"/>
    <property type="match status" value="1"/>
</dbReference>
<dbReference type="AlphaFoldDB" id="W9QZZ4"/>
<feature type="signal peptide" evidence="3">
    <location>
        <begin position="1"/>
        <end position="24"/>
    </location>
</feature>
<dbReference type="Proteomes" id="UP000030645">
    <property type="component" value="Unassembled WGS sequence"/>
</dbReference>
<evidence type="ECO:0000256" key="3">
    <source>
        <dbReference type="SAM" id="SignalP"/>
    </source>
</evidence>
<evidence type="ECO:0000313" key="4">
    <source>
        <dbReference type="EMBL" id="EXB62111.1"/>
    </source>
</evidence>
<dbReference type="KEGG" id="mnt:21386879"/>